<reference evidence="14 15" key="1">
    <citation type="journal article" date="2015" name="Nature">
        <title>rRNA introns, odd ribosomes, and small enigmatic genomes across a large radiation of phyla.</title>
        <authorList>
            <person name="Brown C.T."/>
            <person name="Hug L.A."/>
            <person name="Thomas B.C."/>
            <person name="Sharon I."/>
            <person name="Castelle C.J."/>
            <person name="Singh A."/>
            <person name="Wilkins M.J."/>
            <person name="Williams K.H."/>
            <person name="Banfield J.F."/>
        </authorList>
    </citation>
    <scope>NUCLEOTIDE SEQUENCE [LARGE SCALE GENOMIC DNA]</scope>
</reference>
<sequence length="450" mass="50611">MSTKTFKKEQLPPQDIDAEQSVLGSLLIDKDAVVKIADIVAPKDFYRKAHEMIFEAMIGLYSKSEPIDLLTVSSRLKEKKQFKEIGGMSYLTTLINSVPTASNVIHYAKIVNQKRVLRDLIGASYEISSLAWEENKNIDEIIDEAEKKIFGVSQSSLISEFQHIKPHLGEAFERFDRLHKGDDTWRGIPTGFIDLDKKLAGLQKADLIILAGRPSLGKTSLALDFARYAAVSEKVPVGIFSLEMSKQQLIERLISAEANVDNWRLRSGQLSDEGKDNDFEKISRALDSLSSAPIYIDDAASPNALQIRTMARRLQAEKGLGLLVIDYLQLMQGSGRIENRNQEVSEISRSLKNLARELNIPILAVSQLSRAPEARTDQVPKLSDLRESGSIEQDADVVLFIYREDKVKKDSDRKNIAEIHIAKHRNGPTGKIELYFNEDYTSFKNLDKLH</sequence>
<evidence type="ECO:0000256" key="12">
    <source>
        <dbReference type="RuleBase" id="RU362085"/>
    </source>
</evidence>
<dbReference type="FunFam" id="3.40.50.300:FF:000351">
    <property type="entry name" value="Replicative DNA helicase"/>
    <property type="match status" value="1"/>
</dbReference>
<dbReference type="GO" id="GO:1990077">
    <property type="term" value="C:primosome complex"/>
    <property type="evidence" value="ECO:0007669"/>
    <property type="project" value="UniProtKB-UniRule"/>
</dbReference>
<evidence type="ECO:0000256" key="8">
    <source>
        <dbReference type="ARBA" id="ARBA00023125"/>
    </source>
</evidence>
<dbReference type="PROSITE" id="PS51199">
    <property type="entry name" value="SF4_HELICASE"/>
    <property type="match status" value="1"/>
</dbReference>
<dbReference type="Pfam" id="PF03796">
    <property type="entry name" value="DnaB_C"/>
    <property type="match status" value="1"/>
</dbReference>
<dbReference type="InterPro" id="IPR016136">
    <property type="entry name" value="DNA_helicase_N/primase_C"/>
</dbReference>
<proteinExistence type="inferred from homology"/>
<dbReference type="PANTHER" id="PTHR30153:SF2">
    <property type="entry name" value="REPLICATIVE DNA HELICASE"/>
    <property type="match status" value="1"/>
</dbReference>
<dbReference type="PANTHER" id="PTHR30153">
    <property type="entry name" value="REPLICATIVE DNA HELICASE DNAB"/>
    <property type="match status" value="1"/>
</dbReference>
<gene>
    <name evidence="14" type="ORF">UT16_C0008G0003</name>
</gene>
<evidence type="ECO:0000259" key="13">
    <source>
        <dbReference type="PROSITE" id="PS51199"/>
    </source>
</evidence>
<dbReference type="GO" id="GO:0005829">
    <property type="term" value="C:cytosol"/>
    <property type="evidence" value="ECO:0007669"/>
    <property type="project" value="TreeGrafter"/>
</dbReference>
<dbReference type="AlphaFoldDB" id="A0A0G0LK61"/>
<dbReference type="InterPro" id="IPR027417">
    <property type="entry name" value="P-loop_NTPase"/>
</dbReference>
<evidence type="ECO:0000313" key="14">
    <source>
        <dbReference type="EMBL" id="KKQ92288.1"/>
    </source>
</evidence>
<keyword evidence="3 12" id="KW-0235">DNA replication</keyword>
<comment type="similarity">
    <text evidence="1 12">Belongs to the helicase family. DnaB subfamily.</text>
</comment>
<evidence type="ECO:0000256" key="3">
    <source>
        <dbReference type="ARBA" id="ARBA00022705"/>
    </source>
</evidence>
<dbReference type="Proteomes" id="UP000034706">
    <property type="component" value="Unassembled WGS sequence"/>
</dbReference>
<keyword evidence="2 12" id="KW-0639">Primosome</keyword>
<dbReference type="EMBL" id="LBVT01000008">
    <property type="protein sequence ID" value="KKQ92288.1"/>
    <property type="molecule type" value="Genomic_DNA"/>
</dbReference>
<evidence type="ECO:0000256" key="2">
    <source>
        <dbReference type="ARBA" id="ARBA00022515"/>
    </source>
</evidence>
<evidence type="ECO:0000256" key="6">
    <source>
        <dbReference type="ARBA" id="ARBA00022806"/>
    </source>
</evidence>
<dbReference type="NCBIfam" id="NF004384">
    <property type="entry name" value="PRK05748.1"/>
    <property type="match status" value="1"/>
</dbReference>
<dbReference type="InterPro" id="IPR036185">
    <property type="entry name" value="DNA_heli_DnaB-like_N_sf"/>
</dbReference>
<dbReference type="NCBIfam" id="TIGR00665">
    <property type="entry name" value="DnaB"/>
    <property type="match status" value="1"/>
</dbReference>
<dbReference type="EC" id="5.6.2.3" evidence="11 12"/>
<dbReference type="SMART" id="SM00382">
    <property type="entry name" value="AAA"/>
    <property type="match status" value="1"/>
</dbReference>
<dbReference type="GO" id="GO:0016887">
    <property type="term" value="F:ATP hydrolysis activity"/>
    <property type="evidence" value="ECO:0007669"/>
    <property type="project" value="RHEA"/>
</dbReference>
<dbReference type="InterPro" id="IPR007692">
    <property type="entry name" value="DNA_helicase_DnaB"/>
</dbReference>
<dbReference type="InterPro" id="IPR007693">
    <property type="entry name" value="DNA_helicase_DnaB-like_N"/>
</dbReference>
<name>A0A0G0LK61_9BACT</name>
<dbReference type="SUPFAM" id="SSF48024">
    <property type="entry name" value="N-terminal domain of DnaB helicase"/>
    <property type="match status" value="1"/>
</dbReference>
<keyword evidence="9" id="KW-0413">Isomerase</keyword>
<dbReference type="SUPFAM" id="SSF52540">
    <property type="entry name" value="P-loop containing nucleoside triphosphate hydrolases"/>
    <property type="match status" value="1"/>
</dbReference>
<dbReference type="GO" id="GO:0043139">
    <property type="term" value="F:5'-3' DNA helicase activity"/>
    <property type="evidence" value="ECO:0007669"/>
    <property type="project" value="UniProtKB-EC"/>
</dbReference>
<dbReference type="GO" id="GO:0006269">
    <property type="term" value="P:DNA replication, synthesis of primer"/>
    <property type="evidence" value="ECO:0007669"/>
    <property type="project" value="UniProtKB-UniRule"/>
</dbReference>
<evidence type="ECO:0000256" key="5">
    <source>
        <dbReference type="ARBA" id="ARBA00022801"/>
    </source>
</evidence>
<dbReference type="Pfam" id="PF00772">
    <property type="entry name" value="DnaB"/>
    <property type="match status" value="1"/>
</dbReference>
<dbReference type="Gene3D" id="1.10.860.10">
    <property type="entry name" value="DNAb Helicase, Chain A"/>
    <property type="match status" value="1"/>
</dbReference>
<evidence type="ECO:0000256" key="4">
    <source>
        <dbReference type="ARBA" id="ARBA00022741"/>
    </source>
</evidence>
<dbReference type="Gene3D" id="3.40.50.300">
    <property type="entry name" value="P-loop containing nucleotide triphosphate hydrolases"/>
    <property type="match status" value="1"/>
</dbReference>
<evidence type="ECO:0000256" key="1">
    <source>
        <dbReference type="ARBA" id="ARBA00008428"/>
    </source>
</evidence>
<evidence type="ECO:0000256" key="7">
    <source>
        <dbReference type="ARBA" id="ARBA00022840"/>
    </source>
</evidence>
<comment type="caution">
    <text evidence="14">The sequence shown here is derived from an EMBL/GenBank/DDBJ whole genome shotgun (WGS) entry which is preliminary data.</text>
</comment>
<accession>A0A0G0LK61</accession>
<keyword evidence="4 12" id="KW-0547">Nucleotide-binding</keyword>
<dbReference type="InterPro" id="IPR003593">
    <property type="entry name" value="AAA+_ATPase"/>
</dbReference>
<dbReference type="GO" id="GO:0003677">
    <property type="term" value="F:DNA binding"/>
    <property type="evidence" value="ECO:0007669"/>
    <property type="project" value="UniProtKB-UniRule"/>
</dbReference>
<dbReference type="PATRIC" id="fig|1618611.3.peg.123"/>
<feature type="domain" description="SF4 helicase" evidence="13">
    <location>
        <begin position="181"/>
        <end position="450"/>
    </location>
</feature>
<protein>
    <recommendedName>
        <fullName evidence="11 12">Replicative DNA helicase</fullName>
        <ecNumber evidence="11 12">5.6.2.3</ecNumber>
    </recommendedName>
</protein>
<keyword evidence="6 12" id="KW-0347">Helicase</keyword>
<dbReference type="GO" id="GO:0005524">
    <property type="term" value="F:ATP binding"/>
    <property type="evidence" value="ECO:0007669"/>
    <property type="project" value="UniProtKB-UniRule"/>
</dbReference>
<keyword evidence="7 12" id="KW-0067">ATP-binding</keyword>
<evidence type="ECO:0000256" key="9">
    <source>
        <dbReference type="ARBA" id="ARBA00023235"/>
    </source>
</evidence>
<evidence type="ECO:0000256" key="11">
    <source>
        <dbReference type="NCBIfam" id="TIGR00665"/>
    </source>
</evidence>
<dbReference type="CDD" id="cd00984">
    <property type="entry name" value="DnaB_C"/>
    <property type="match status" value="1"/>
</dbReference>
<organism evidence="14 15">
    <name type="scientific">Candidatus Azambacteria bacterium GW2011_GWA2_39_10</name>
    <dbReference type="NCBI Taxonomy" id="1618611"/>
    <lineage>
        <taxon>Bacteria</taxon>
        <taxon>Candidatus Azamiibacteriota</taxon>
    </lineage>
</organism>
<dbReference type="FunFam" id="1.10.860.10:FF:000001">
    <property type="entry name" value="Replicative DNA helicase"/>
    <property type="match status" value="1"/>
</dbReference>
<evidence type="ECO:0000313" key="15">
    <source>
        <dbReference type="Proteomes" id="UP000034706"/>
    </source>
</evidence>
<keyword evidence="8 12" id="KW-0238">DNA-binding</keyword>
<evidence type="ECO:0000256" key="10">
    <source>
        <dbReference type="ARBA" id="ARBA00048954"/>
    </source>
</evidence>
<comment type="catalytic activity">
    <reaction evidence="10 12">
        <text>ATP + H2O = ADP + phosphate + H(+)</text>
        <dbReference type="Rhea" id="RHEA:13065"/>
        <dbReference type="ChEBI" id="CHEBI:15377"/>
        <dbReference type="ChEBI" id="CHEBI:15378"/>
        <dbReference type="ChEBI" id="CHEBI:30616"/>
        <dbReference type="ChEBI" id="CHEBI:43474"/>
        <dbReference type="ChEBI" id="CHEBI:456216"/>
        <dbReference type="EC" id="5.6.2.3"/>
    </reaction>
</comment>
<dbReference type="InterPro" id="IPR007694">
    <property type="entry name" value="DNA_helicase_DnaB-like_C"/>
</dbReference>
<comment type="function">
    <text evidence="12">The main replicative DNA helicase, it participates in initiation and elongation during chromosome replication. Travels ahead of the DNA replisome, separating dsDNA into templates for DNA synthesis. A processive ATP-dependent 5'-3' DNA helicase it has DNA-dependent ATPase activity.</text>
</comment>
<keyword evidence="5 12" id="KW-0378">Hydrolase</keyword>